<dbReference type="PANTHER" id="PTHR48016">
    <property type="entry name" value="MAP KINASE KINASE KINASE SSK2-RELATED-RELATED"/>
    <property type="match status" value="1"/>
</dbReference>
<dbReference type="SMART" id="SM00220">
    <property type="entry name" value="S_TKc"/>
    <property type="match status" value="1"/>
</dbReference>
<evidence type="ECO:0000256" key="3">
    <source>
        <dbReference type="ARBA" id="ARBA00022679"/>
    </source>
</evidence>
<evidence type="ECO:0000256" key="8">
    <source>
        <dbReference type="ARBA" id="ARBA00048329"/>
    </source>
</evidence>
<dbReference type="CDD" id="cd06606">
    <property type="entry name" value="STKc_MAPKKK"/>
    <property type="match status" value="1"/>
</dbReference>
<dbReference type="GO" id="GO:0005737">
    <property type="term" value="C:cytoplasm"/>
    <property type="evidence" value="ECO:0007669"/>
    <property type="project" value="TreeGrafter"/>
</dbReference>
<dbReference type="Proteomes" id="UP001172457">
    <property type="component" value="Chromosome 8"/>
</dbReference>
<feature type="non-terminal residue" evidence="12">
    <location>
        <position position="1"/>
    </location>
</feature>
<feature type="binding site" evidence="9">
    <location>
        <position position="357"/>
    </location>
    <ligand>
        <name>ATP</name>
        <dbReference type="ChEBI" id="CHEBI:30616"/>
    </ligand>
</feature>
<dbReference type="EMBL" id="JARYMX010000008">
    <property type="protein sequence ID" value="KAJ9538430.1"/>
    <property type="molecule type" value="Genomic_DNA"/>
</dbReference>
<accession>A0AA38W4H0</accession>
<evidence type="ECO:0000313" key="12">
    <source>
        <dbReference type="EMBL" id="KAJ9538430.1"/>
    </source>
</evidence>
<dbReference type="PANTHER" id="PTHR48016:SF56">
    <property type="entry name" value="MAPKK KINASE"/>
    <property type="match status" value="1"/>
</dbReference>
<dbReference type="Gene3D" id="1.10.510.10">
    <property type="entry name" value="Transferase(Phosphotransferase) domain 1"/>
    <property type="match status" value="1"/>
</dbReference>
<dbReference type="InterPro" id="IPR011009">
    <property type="entry name" value="Kinase-like_dom_sf"/>
</dbReference>
<dbReference type="PROSITE" id="PS00107">
    <property type="entry name" value="PROTEIN_KINASE_ATP"/>
    <property type="match status" value="1"/>
</dbReference>
<dbReference type="EC" id="2.7.11.25" evidence="2"/>
<comment type="similarity">
    <text evidence="1">Belongs to the protein kinase superfamily. STE Ser/Thr protein kinase family. MAP kinase kinase kinase subfamily.</text>
</comment>
<feature type="domain" description="Protein kinase" evidence="11">
    <location>
        <begin position="328"/>
        <end position="649"/>
    </location>
</feature>
<dbReference type="InterPro" id="IPR050538">
    <property type="entry name" value="MAP_kinase_kinase_kinase"/>
</dbReference>
<protein>
    <recommendedName>
        <fullName evidence="2">mitogen-activated protein kinase kinase kinase</fullName>
        <ecNumber evidence="2">2.7.11.25</ecNumber>
    </recommendedName>
</protein>
<comment type="caution">
    <text evidence="12">The sequence shown here is derived from an EMBL/GenBank/DDBJ whole genome shotgun (WGS) entry which is preliminary data.</text>
</comment>
<comment type="catalytic activity">
    <reaction evidence="7">
        <text>L-threonyl-[protein] + ATP = O-phospho-L-threonyl-[protein] + ADP + H(+)</text>
        <dbReference type="Rhea" id="RHEA:46608"/>
        <dbReference type="Rhea" id="RHEA-COMP:11060"/>
        <dbReference type="Rhea" id="RHEA-COMP:11605"/>
        <dbReference type="ChEBI" id="CHEBI:15378"/>
        <dbReference type="ChEBI" id="CHEBI:30013"/>
        <dbReference type="ChEBI" id="CHEBI:30616"/>
        <dbReference type="ChEBI" id="CHEBI:61977"/>
        <dbReference type="ChEBI" id="CHEBI:456216"/>
        <dbReference type="EC" id="2.7.11.25"/>
    </reaction>
</comment>
<feature type="region of interest" description="Disordered" evidence="10">
    <location>
        <begin position="859"/>
        <end position="958"/>
    </location>
</feature>
<keyword evidence="5" id="KW-0418">Kinase</keyword>
<comment type="catalytic activity">
    <reaction evidence="8">
        <text>L-seryl-[protein] + ATP = O-phospho-L-seryl-[protein] + ADP + H(+)</text>
        <dbReference type="Rhea" id="RHEA:17989"/>
        <dbReference type="Rhea" id="RHEA-COMP:9863"/>
        <dbReference type="Rhea" id="RHEA-COMP:11604"/>
        <dbReference type="ChEBI" id="CHEBI:15378"/>
        <dbReference type="ChEBI" id="CHEBI:29999"/>
        <dbReference type="ChEBI" id="CHEBI:30616"/>
        <dbReference type="ChEBI" id="CHEBI:83421"/>
        <dbReference type="ChEBI" id="CHEBI:456216"/>
        <dbReference type="EC" id="2.7.11.25"/>
    </reaction>
</comment>
<dbReference type="SUPFAM" id="SSF56112">
    <property type="entry name" value="Protein kinase-like (PK-like)"/>
    <property type="match status" value="1"/>
</dbReference>
<evidence type="ECO:0000259" key="11">
    <source>
        <dbReference type="PROSITE" id="PS50011"/>
    </source>
</evidence>
<evidence type="ECO:0000256" key="5">
    <source>
        <dbReference type="ARBA" id="ARBA00022777"/>
    </source>
</evidence>
<keyword evidence="3" id="KW-0808">Transferase</keyword>
<reference evidence="12" key="1">
    <citation type="submission" date="2023-03" db="EMBL/GenBank/DDBJ databases">
        <title>Chromosome-scale reference genome and RAD-based genetic map of yellow starthistle (Centaurea solstitialis) reveal putative structural variation and QTLs associated with invader traits.</title>
        <authorList>
            <person name="Reatini B."/>
            <person name="Cang F.A."/>
            <person name="Jiang Q."/>
            <person name="Mckibben M.T.W."/>
            <person name="Barker M.S."/>
            <person name="Rieseberg L.H."/>
            <person name="Dlugosch K.M."/>
        </authorList>
    </citation>
    <scope>NUCLEOTIDE SEQUENCE</scope>
    <source>
        <strain evidence="12">CAN-66</strain>
        <tissue evidence="12">Leaf</tissue>
    </source>
</reference>
<evidence type="ECO:0000256" key="10">
    <source>
        <dbReference type="SAM" id="MobiDB-lite"/>
    </source>
</evidence>
<dbReference type="PROSITE" id="PS50011">
    <property type="entry name" value="PROTEIN_KINASE_DOM"/>
    <property type="match status" value="1"/>
</dbReference>
<keyword evidence="6 9" id="KW-0067">ATP-binding</keyword>
<evidence type="ECO:0000313" key="13">
    <source>
        <dbReference type="Proteomes" id="UP001172457"/>
    </source>
</evidence>
<evidence type="ECO:0000256" key="6">
    <source>
        <dbReference type="ARBA" id="ARBA00022840"/>
    </source>
</evidence>
<dbReference type="InterPro" id="IPR000719">
    <property type="entry name" value="Prot_kinase_dom"/>
</dbReference>
<evidence type="ECO:0000256" key="4">
    <source>
        <dbReference type="ARBA" id="ARBA00022741"/>
    </source>
</evidence>
<dbReference type="InterPro" id="IPR008271">
    <property type="entry name" value="Ser/Thr_kinase_AS"/>
</dbReference>
<evidence type="ECO:0000256" key="7">
    <source>
        <dbReference type="ARBA" id="ARBA00047559"/>
    </source>
</evidence>
<proteinExistence type="inferred from homology"/>
<keyword evidence="13" id="KW-1185">Reference proteome</keyword>
<sequence>MEWNPRQMGYSTTFPRASTTTPQPLWFDNANCLSTRKLTLSLRIWRPWNGKVRKRRENEKNAQGQHRIHLAIAKCPIWRRQVRLKWRLGFYLVFGDAKRAVWRSPDDVWSFFFKYQPPPSVLDMSFEVQYTRGSQRNESENTKGAETLVGNDSVEKMIGFEQILNPDLGILNPSINPLPSINFVNHLEPKSRRRSILLKGEEHVGVVGRWRETHLGGGDGGGRLGGRRRQYHVGREDDGQETHMGFLIISSSPFADRWSSNHRPVPPPEMTTAVVLSVALLKRSVQAFVNRRSDFSLSRRFRLYLRRLIRAERLGEERKDDGGSQIRWRKGELIGCGAFGRVYMGMNLDSGELLAVKQVSVVVNSASKDKTQAHIRELEEEVKLLKNLSHPNIVRYLGTAREEESLNIFLEFVPGGSISSLLGKFGSFPESKFLDIFMYNKDCLSSLKLNCSGYSSSLMLQTDSGYIAKDVLETLEVAFQVSYLDVWNLELISSLYMEQVLRMYTKQLLVGLEYLHKNGIMHRDIKGANILVDNKGRIKLADFGASKKVVELATMTGAKSMKGTRIGWLLNSADIWSVGCTVIEMATGKPPWSQQYQEVAALFHIGTTKAHPPIPEHLSAEAKDFLLKCLQKEPNLRPNASELLQHPFVTGVYEETHPVFRASVMCEVLNYIPEKFSGGPMWGSSRYNDDMCQMDDDDLMASTSMKFDTTLPSVDVNKSFNPMVEPDDDWPCQFDGSSELSKNAANLFPDQFSEIKSETHGALGNEDNGFTFPSGASGMEEEEELTETKIIAFLDEKALDLKKMQTPLYEEFYNSLNASICPVGSENKENLSNNLNLPPKSKSPNRLLRKRLSSAVNISSIGSPAKNSERVSNIGGVNDQNPQECRSPELGQVKENPNDAQLEAMSPSASFSERQRRWKEELAEELERKRGKAYAASRRGKNIVPKGSDDKSPKRTIT</sequence>
<evidence type="ECO:0000256" key="2">
    <source>
        <dbReference type="ARBA" id="ARBA00012406"/>
    </source>
</evidence>
<dbReference type="GO" id="GO:0005524">
    <property type="term" value="F:ATP binding"/>
    <property type="evidence" value="ECO:0007669"/>
    <property type="project" value="UniProtKB-UniRule"/>
</dbReference>
<evidence type="ECO:0000256" key="1">
    <source>
        <dbReference type="ARBA" id="ARBA00006529"/>
    </source>
</evidence>
<dbReference type="FunFam" id="3.30.200.20:FF:000387">
    <property type="entry name" value="Serine/threonine-protein kinase STE11"/>
    <property type="match status" value="1"/>
</dbReference>
<name>A0AA38W4H0_9ASTR</name>
<keyword evidence="4 9" id="KW-0547">Nucleotide-binding</keyword>
<gene>
    <name evidence="12" type="ORF">OSB04_031163</name>
</gene>
<dbReference type="Pfam" id="PF00069">
    <property type="entry name" value="Pkinase"/>
    <property type="match status" value="2"/>
</dbReference>
<dbReference type="AlphaFoldDB" id="A0AA38W4H0"/>
<dbReference type="Gene3D" id="3.30.200.20">
    <property type="entry name" value="Phosphorylase Kinase, domain 1"/>
    <property type="match status" value="1"/>
</dbReference>
<dbReference type="InterPro" id="IPR017441">
    <property type="entry name" value="Protein_kinase_ATP_BS"/>
</dbReference>
<dbReference type="PROSITE" id="PS00108">
    <property type="entry name" value="PROTEIN_KINASE_ST"/>
    <property type="match status" value="1"/>
</dbReference>
<evidence type="ECO:0000256" key="9">
    <source>
        <dbReference type="PROSITE-ProRule" id="PRU10141"/>
    </source>
</evidence>
<feature type="compositionally biased region" description="Basic and acidic residues" evidence="10">
    <location>
        <begin position="913"/>
        <end position="928"/>
    </location>
</feature>
<feature type="compositionally biased region" description="Basic and acidic residues" evidence="10">
    <location>
        <begin position="947"/>
        <end position="958"/>
    </location>
</feature>
<dbReference type="GO" id="GO:0004709">
    <property type="term" value="F:MAP kinase kinase kinase activity"/>
    <property type="evidence" value="ECO:0007669"/>
    <property type="project" value="UniProtKB-EC"/>
</dbReference>
<organism evidence="12 13">
    <name type="scientific">Centaurea solstitialis</name>
    <name type="common">yellow star-thistle</name>
    <dbReference type="NCBI Taxonomy" id="347529"/>
    <lineage>
        <taxon>Eukaryota</taxon>
        <taxon>Viridiplantae</taxon>
        <taxon>Streptophyta</taxon>
        <taxon>Embryophyta</taxon>
        <taxon>Tracheophyta</taxon>
        <taxon>Spermatophyta</taxon>
        <taxon>Magnoliopsida</taxon>
        <taxon>eudicotyledons</taxon>
        <taxon>Gunneridae</taxon>
        <taxon>Pentapetalae</taxon>
        <taxon>asterids</taxon>
        <taxon>campanulids</taxon>
        <taxon>Asterales</taxon>
        <taxon>Asteraceae</taxon>
        <taxon>Carduoideae</taxon>
        <taxon>Cardueae</taxon>
        <taxon>Centaureinae</taxon>
        <taxon>Centaurea</taxon>
    </lineage>
</organism>